<dbReference type="CDD" id="cd00381">
    <property type="entry name" value="IMPDH"/>
    <property type="match status" value="1"/>
</dbReference>
<reference evidence="10 11" key="1">
    <citation type="journal article" date="2013" name="Antonie Van Leeuwenhoek">
        <title>Sphingomonas ginsenosidivorax sp. nov., with the ability to transform ginsenosides.</title>
        <authorList>
            <person name="Jin X.F."/>
            <person name="Kim J.K."/>
            <person name="Liu Q.M."/>
            <person name="Kang M.S."/>
            <person name="He D."/>
            <person name="Jin F.X."/>
            <person name="Kim S.C."/>
            <person name="Im W.T."/>
        </authorList>
    </citation>
    <scope>NUCLEOTIDE SEQUENCE [LARGE SCALE GENOMIC DNA]</scope>
    <source>
        <strain evidence="10 11">KHI67</strain>
    </source>
</reference>
<keyword evidence="11" id="KW-1185">Reference proteome</keyword>
<dbReference type="PANTHER" id="PTHR11911:SF111">
    <property type="entry name" value="INOSINE-5'-MONOPHOSPHATE DEHYDROGENASE"/>
    <property type="match status" value="1"/>
</dbReference>
<feature type="domain" description="IMP dehydrogenase/GMP reductase" evidence="9">
    <location>
        <begin position="2"/>
        <end position="356"/>
    </location>
</feature>
<evidence type="ECO:0000256" key="4">
    <source>
        <dbReference type="ARBA" id="ARBA00022755"/>
    </source>
</evidence>
<dbReference type="InterPro" id="IPR015875">
    <property type="entry name" value="IMP_DH/GMP_Rdtase_CS"/>
</dbReference>
<organism evidence="10 11">
    <name type="scientific">Sphingomonas ginsenosidivorax</name>
    <dbReference type="NCBI Taxonomy" id="862135"/>
    <lineage>
        <taxon>Bacteria</taxon>
        <taxon>Pseudomonadati</taxon>
        <taxon>Pseudomonadota</taxon>
        <taxon>Alphaproteobacteria</taxon>
        <taxon>Sphingomonadales</taxon>
        <taxon>Sphingomonadaceae</taxon>
        <taxon>Sphingomonas</taxon>
    </lineage>
</organism>
<dbReference type="Pfam" id="PF00478">
    <property type="entry name" value="IMPDH"/>
    <property type="match status" value="1"/>
</dbReference>
<dbReference type="GO" id="GO:0003938">
    <property type="term" value="F:IMP dehydrogenase activity"/>
    <property type="evidence" value="ECO:0007669"/>
    <property type="project" value="UniProtKB-EC"/>
</dbReference>
<evidence type="ECO:0000256" key="7">
    <source>
        <dbReference type="ARBA" id="ARBA00023027"/>
    </source>
</evidence>
<comment type="similarity">
    <text evidence="2">Belongs to the IMPDH/GMPR family.</text>
</comment>
<keyword evidence="3" id="KW-0332">GMP biosynthesis</keyword>
<dbReference type="SUPFAM" id="SSF51412">
    <property type="entry name" value="Inosine monophosphate dehydrogenase (IMPDH)"/>
    <property type="match status" value="1"/>
</dbReference>
<keyword evidence="5" id="KW-0630">Potassium</keyword>
<dbReference type="InterPro" id="IPR001093">
    <property type="entry name" value="IMP_DH_GMPRt"/>
</dbReference>
<keyword evidence="4" id="KW-0658">Purine biosynthesis</keyword>
<dbReference type="EMBL" id="VOQR01000001">
    <property type="protein sequence ID" value="TXC72896.1"/>
    <property type="molecule type" value="Genomic_DNA"/>
</dbReference>
<comment type="cofactor">
    <cofactor evidence="1">
        <name>K(+)</name>
        <dbReference type="ChEBI" id="CHEBI:29103"/>
    </cofactor>
</comment>
<dbReference type="OrthoDB" id="9805398at2"/>
<gene>
    <name evidence="10" type="ORF">FSB78_11275</name>
</gene>
<dbReference type="InterPro" id="IPR013785">
    <property type="entry name" value="Aldolase_TIM"/>
</dbReference>
<evidence type="ECO:0000256" key="1">
    <source>
        <dbReference type="ARBA" id="ARBA00001958"/>
    </source>
</evidence>
<dbReference type="Proteomes" id="UP000321250">
    <property type="component" value="Unassembled WGS sequence"/>
</dbReference>
<comment type="catalytic activity">
    <reaction evidence="8">
        <text>IMP + NAD(+) + H2O = XMP + NADH + H(+)</text>
        <dbReference type="Rhea" id="RHEA:11708"/>
        <dbReference type="ChEBI" id="CHEBI:15377"/>
        <dbReference type="ChEBI" id="CHEBI:15378"/>
        <dbReference type="ChEBI" id="CHEBI:57464"/>
        <dbReference type="ChEBI" id="CHEBI:57540"/>
        <dbReference type="ChEBI" id="CHEBI:57945"/>
        <dbReference type="ChEBI" id="CHEBI:58053"/>
        <dbReference type="EC" id="1.1.1.205"/>
    </reaction>
</comment>
<dbReference type="Gene3D" id="3.20.20.70">
    <property type="entry name" value="Aldolase class I"/>
    <property type="match status" value="1"/>
</dbReference>
<dbReference type="GO" id="GO:0006177">
    <property type="term" value="P:GMP biosynthetic process"/>
    <property type="evidence" value="ECO:0007669"/>
    <property type="project" value="UniProtKB-KW"/>
</dbReference>
<evidence type="ECO:0000256" key="8">
    <source>
        <dbReference type="ARBA" id="ARBA00048028"/>
    </source>
</evidence>
<evidence type="ECO:0000256" key="5">
    <source>
        <dbReference type="ARBA" id="ARBA00022958"/>
    </source>
</evidence>
<comment type="caution">
    <text evidence="10">The sequence shown here is derived from an EMBL/GenBank/DDBJ whole genome shotgun (WGS) entry which is preliminary data.</text>
</comment>
<evidence type="ECO:0000256" key="6">
    <source>
        <dbReference type="ARBA" id="ARBA00023002"/>
    </source>
</evidence>
<evidence type="ECO:0000313" key="10">
    <source>
        <dbReference type="EMBL" id="TXC72896.1"/>
    </source>
</evidence>
<dbReference type="PANTHER" id="PTHR11911">
    <property type="entry name" value="INOSINE-5-MONOPHOSPHATE DEHYDROGENASE RELATED"/>
    <property type="match status" value="1"/>
</dbReference>
<sequence>MGLSFDDVLLVPRRNRLRSRRDVDTAMQLTPGIRLAVPIVSANTPWCTAAPMATAMARAGGIGIVHRMWSPQDQAEAVAATKAAAAGDTPHATLDLAGRLRVGGAVGIKGDYLERADRLADAGVDILAIDVAHGHSDHVIAALLELKARHPQLDCIVGNVATADGARDLIDAGADAIKVGIGPGSVCTTRVVTGAGMPQLTAILECAAVARKAGVGVIADGGIRGSGDIAKAIAAGASAVMLGKLLAGADESEARAVEHDGRRYKVTTGFVTLGVDLTLQRLAGATISRDAFDAYLPEGVEGTFDHSGPVADTLGKLARGLCSGVTYSGCAAVAELADHARFVRVSNAGHAEGRPHVRDGVPALHPDYAQAFVAGPVAG</sequence>
<proteinExistence type="inferred from homology"/>
<dbReference type="SMART" id="SM01240">
    <property type="entry name" value="IMPDH"/>
    <property type="match status" value="1"/>
</dbReference>
<dbReference type="PROSITE" id="PS00487">
    <property type="entry name" value="IMP_DH_GMP_RED"/>
    <property type="match status" value="1"/>
</dbReference>
<evidence type="ECO:0000313" key="11">
    <source>
        <dbReference type="Proteomes" id="UP000321250"/>
    </source>
</evidence>
<evidence type="ECO:0000256" key="2">
    <source>
        <dbReference type="ARBA" id="ARBA00005502"/>
    </source>
</evidence>
<keyword evidence="7" id="KW-0520">NAD</keyword>
<keyword evidence="6" id="KW-0560">Oxidoreductase</keyword>
<name>A0A5C6UL90_9SPHN</name>
<evidence type="ECO:0000256" key="3">
    <source>
        <dbReference type="ARBA" id="ARBA00022749"/>
    </source>
</evidence>
<protein>
    <submittedName>
        <fullName evidence="10">Guanosine monophosphate reductase</fullName>
    </submittedName>
</protein>
<dbReference type="AlphaFoldDB" id="A0A5C6UL90"/>
<evidence type="ECO:0000259" key="9">
    <source>
        <dbReference type="Pfam" id="PF00478"/>
    </source>
</evidence>
<dbReference type="InterPro" id="IPR005990">
    <property type="entry name" value="IMP_DH"/>
</dbReference>
<accession>A0A5C6UL90</accession>
<dbReference type="FunFam" id="3.20.20.70:FF:000424">
    <property type="entry name" value="Inosine-5'-monophosphate dehydrogenase 2"/>
    <property type="match status" value="1"/>
</dbReference>
<dbReference type="GO" id="GO:0006183">
    <property type="term" value="P:GTP biosynthetic process"/>
    <property type="evidence" value="ECO:0007669"/>
    <property type="project" value="TreeGrafter"/>
</dbReference>